<comment type="caution">
    <text evidence="7">The sequence shown here is derived from an EMBL/GenBank/DDBJ whole genome shotgun (WGS) entry which is preliminary data.</text>
</comment>
<keyword evidence="8" id="KW-1185">Reference proteome</keyword>
<feature type="domain" description="Photolyase/cryptochrome alpha/beta" evidence="6">
    <location>
        <begin position="5"/>
        <end position="134"/>
    </location>
</feature>
<evidence type="ECO:0000259" key="6">
    <source>
        <dbReference type="PROSITE" id="PS51645"/>
    </source>
</evidence>
<organism evidence="7 8">
    <name type="scientific">Roseibium aestuarii</name>
    <dbReference type="NCBI Taxonomy" id="2600299"/>
    <lineage>
        <taxon>Bacteria</taxon>
        <taxon>Pseudomonadati</taxon>
        <taxon>Pseudomonadota</taxon>
        <taxon>Alphaproteobacteria</taxon>
        <taxon>Hyphomicrobiales</taxon>
        <taxon>Stappiaceae</taxon>
        <taxon>Roseibium</taxon>
    </lineage>
</organism>
<dbReference type="Gene3D" id="1.10.579.10">
    <property type="entry name" value="DNA Cyclobutane Dipyrimidine Photolyase, subunit A, domain 3"/>
    <property type="match status" value="1"/>
</dbReference>
<dbReference type="SUPFAM" id="SSF52425">
    <property type="entry name" value="Cryptochrome/photolyase, N-terminal domain"/>
    <property type="match status" value="1"/>
</dbReference>
<proteinExistence type="predicted"/>
<feature type="region of interest" description="Disordered" evidence="5">
    <location>
        <begin position="480"/>
        <end position="535"/>
    </location>
</feature>
<evidence type="ECO:0000313" key="7">
    <source>
        <dbReference type="EMBL" id="MFD1697134.1"/>
    </source>
</evidence>
<dbReference type="InterPro" id="IPR006050">
    <property type="entry name" value="DNA_photolyase_N"/>
</dbReference>
<dbReference type="InterPro" id="IPR014729">
    <property type="entry name" value="Rossmann-like_a/b/a_fold"/>
</dbReference>
<dbReference type="InterPro" id="IPR002081">
    <property type="entry name" value="Cryptochrome/DNA_photolyase_1"/>
</dbReference>
<dbReference type="InterPro" id="IPR036155">
    <property type="entry name" value="Crypto/Photolyase_N_sf"/>
</dbReference>
<dbReference type="Proteomes" id="UP001597327">
    <property type="component" value="Unassembled WGS sequence"/>
</dbReference>
<keyword evidence="4" id="KW-0274">FAD</keyword>
<evidence type="ECO:0000256" key="2">
    <source>
        <dbReference type="ARBA" id="ARBA00001974"/>
    </source>
</evidence>
<dbReference type="Pfam" id="PF00875">
    <property type="entry name" value="DNA_photolyase"/>
    <property type="match status" value="1"/>
</dbReference>
<dbReference type="RefSeq" id="WP_149893955.1">
    <property type="nucleotide sequence ID" value="NZ_JBHUFA010000014.1"/>
</dbReference>
<name>A0ABW4JY83_9HYPH</name>
<dbReference type="Gene3D" id="1.25.40.80">
    <property type="match status" value="1"/>
</dbReference>
<evidence type="ECO:0000256" key="3">
    <source>
        <dbReference type="ARBA" id="ARBA00022630"/>
    </source>
</evidence>
<dbReference type="InterPro" id="IPR036134">
    <property type="entry name" value="Crypto/Photolyase_FAD-like_sf"/>
</dbReference>
<comment type="cofactor">
    <cofactor evidence="1">
        <name>(6R)-5,10-methylene-5,6,7,8-tetrahydrofolate</name>
        <dbReference type="ChEBI" id="CHEBI:15636"/>
    </cofactor>
</comment>
<accession>A0ABW4JY83</accession>
<dbReference type="Pfam" id="PF03441">
    <property type="entry name" value="FAD_binding_7"/>
    <property type="match status" value="1"/>
</dbReference>
<reference evidence="8" key="1">
    <citation type="journal article" date="2019" name="Int. J. Syst. Evol. Microbiol.">
        <title>The Global Catalogue of Microorganisms (GCM) 10K type strain sequencing project: providing services to taxonomists for standard genome sequencing and annotation.</title>
        <authorList>
            <consortium name="The Broad Institute Genomics Platform"/>
            <consortium name="The Broad Institute Genome Sequencing Center for Infectious Disease"/>
            <person name="Wu L."/>
            <person name="Ma J."/>
        </authorList>
    </citation>
    <scope>NUCLEOTIDE SEQUENCE [LARGE SCALE GENOMIC DNA]</scope>
    <source>
        <strain evidence="8">JCM 3369</strain>
    </source>
</reference>
<comment type="cofactor">
    <cofactor evidence="2">
        <name>FAD</name>
        <dbReference type="ChEBI" id="CHEBI:57692"/>
    </cofactor>
</comment>
<dbReference type="EMBL" id="JBHUFA010000014">
    <property type="protein sequence ID" value="MFD1697134.1"/>
    <property type="molecule type" value="Genomic_DNA"/>
</dbReference>
<dbReference type="SUPFAM" id="SSF48173">
    <property type="entry name" value="Cryptochrome/photolyase FAD-binding domain"/>
    <property type="match status" value="1"/>
</dbReference>
<dbReference type="InterPro" id="IPR005101">
    <property type="entry name" value="Cryptochr/Photolyase_FAD-bd"/>
</dbReference>
<evidence type="ECO:0000256" key="5">
    <source>
        <dbReference type="SAM" id="MobiDB-lite"/>
    </source>
</evidence>
<keyword evidence="3" id="KW-0285">Flavoprotein</keyword>
<sequence length="535" mass="59877">MQAEPLQIVWFKRDLRVADHAPLTLATRTGPVLPLYVIEPDLWRQSDASGRQLAFLLESLAELDRELCRLGQPLCLRFGAMPEVLAELHATHRIGGLWAHEETGNGWTFARDIAVRGWCRETGIPFTELRQTGVHRALRSRDGWAARWEQEMRGALLPPPALPPLPAPVRQEALPGLRDLETRLGLATDPCEGRQPGGRRAGLVCLDSFLTRRGRTYRRAMSTPLEAFDACSRISPHLAFGTLSLREVTQATRTREAAARAAGDRDWGEAMTSFSGRLHWHCHFIQKLEDQPDLETRCLHPALEGLRPREPDAQRLAAWCNGETGLPFVDACMRALRATGWMNFRMRAMLMAVASYHLWLDWRSTGAHLARMFTDYEPGIHWPQVQMQSGTTGINTIRIYNPVKQGLDQDPQGLFIRRFVPELAAIPTPFLHEPWRAPNAAQVLDRVYPAPIVDHLAAAREARQTLWALRGARGFHATADRIQARHGSRRAGLPMTGQGKRGESTRGKGRAASPPDQLDLFGTGETPRQSERAGS</sequence>
<dbReference type="PANTHER" id="PTHR11455">
    <property type="entry name" value="CRYPTOCHROME"/>
    <property type="match status" value="1"/>
</dbReference>
<dbReference type="PROSITE" id="PS51645">
    <property type="entry name" value="PHR_CRY_ALPHA_BETA"/>
    <property type="match status" value="1"/>
</dbReference>
<evidence type="ECO:0000256" key="4">
    <source>
        <dbReference type="ARBA" id="ARBA00022827"/>
    </source>
</evidence>
<evidence type="ECO:0000256" key="1">
    <source>
        <dbReference type="ARBA" id="ARBA00001932"/>
    </source>
</evidence>
<evidence type="ECO:0000313" key="8">
    <source>
        <dbReference type="Proteomes" id="UP001597327"/>
    </source>
</evidence>
<protein>
    <submittedName>
        <fullName evidence="7">FAD-binding domain-containing protein</fullName>
    </submittedName>
</protein>
<gene>
    <name evidence="7" type="ORF">ACFSC7_16570</name>
</gene>
<dbReference type="PANTHER" id="PTHR11455:SF9">
    <property type="entry name" value="CRYPTOCHROME CIRCADIAN CLOCK 5 ISOFORM X1"/>
    <property type="match status" value="1"/>
</dbReference>
<dbReference type="Gene3D" id="3.40.50.620">
    <property type="entry name" value="HUPs"/>
    <property type="match status" value="1"/>
</dbReference>